<sequence>MPFTRNVATQTIPVHTVERSSTMCLTPNCLTAANIHAEHFHFSMLKVTCVQQIEYMAQLLPTMDKLNEEDLLKMDVILPEGKLNINFVNRIDGRLFNLNTKNENIILRRLCRSEIWKQFGFSHIEPETTSKHRQFNKRLIFVEYCLYASGYQCSPPLITGDHVNQPFGSLSQLTFMLNWITVNDDVTLLRQRLTSKQWNTLSLEIAAIDLAFRSLMKNMLLQRYPLVFSSGYRDKLQYITQCIPVISKSLTRIIQNSKNENFRSKAIEFAQRTRILTNLSFVPNGRIKYDADSTSEQMKKLFSNGLYSIARDIKVHIPTFQEYSSSEEETSNAKDVKKSKIKSKLNRNRSNSNNEFEDLFSNYGEVKDVQTAYFECDIDDSGDIDLFISEIISDVESLFDISDEDNQGFGETVFEEPSSSDDDNFLQEDLYYLDNKGHLNFGDTFDPYNNVDFSNSKVIDVKDTCVAPNDDVELLNFDEFEEDKYFFVNTSDSLELLHTSEFCVTNNKITSTSQIPCANLHWFSSEQYSNSEDAFFDIMFEE</sequence>
<reference evidence="2 3" key="1">
    <citation type="submission" date="2018-06" db="EMBL/GenBank/DDBJ databases">
        <title>Comparative genomics reveals the genomic features of Rhizophagus irregularis, R. cerebriforme, R. diaphanum and Gigaspora rosea, and their symbiotic lifestyle signature.</title>
        <authorList>
            <person name="Morin E."/>
            <person name="San Clemente H."/>
            <person name="Chen E.C.H."/>
            <person name="De La Providencia I."/>
            <person name="Hainaut M."/>
            <person name="Kuo A."/>
            <person name="Kohler A."/>
            <person name="Murat C."/>
            <person name="Tang N."/>
            <person name="Roy S."/>
            <person name="Loubradou J."/>
            <person name="Henrissat B."/>
            <person name="Grigoriev I.V."/>
            <person name="Corradi N."/>
            <person name="Roux C."/>
            <person name="Martin F.M."/>
        </authorList>
    </citation>
    <scope>NUCLEOTIDE SEQUENCE [LARGE SCALE GENOMIC DNA]</scope>
    <source>
        <strain evidence="2 3">DAOM 194757</strain>
    </source>
</reference>
<evidence type="ECO:0000313" key="2">
    <source>
        <dbReference type="EMBL" id="RIB09759.1"/>
    </source>
</evidence>
<proteinExistence type="predicted"/>
<evidence type="ECO:0000313" key="3">
    <source>
        <dbReference type="Proteomes" id="UP000266673"/>
    </source>
</evidence>
<dbReference type="AlphaFoldDB" id="A0A397ULW5"/>
<dbReference type="EMBL" id="QKWP01001331">
    <property type="protein sequence ID" value="RIB09759.1"/>
    <property type="molecule type" value="Genomic_DNA"/>
</dbReference>
<organism evidence="2 3">
    <name type="scientific">Gigaspora rosea</name>
    <dbReference type="NCBI Taxonomy" id="44941"/>
    <lineage>
        <taxon>Eukaryota</taxon>
        <taxon>Fungi</taxon>
        <taxon>Fungi incertae sedis</taxon>
        <taxon>Mucoromycota</taxon>
        <taxon>Glomeromycotina</taxon>
        <taxon>Glomeromycetes</taxon>
        <taxon>Diversisporales</taxon>
        <taxon>Gigasporaceae</taxon>
        <taxon>Gigaspora</taxon>
    </lineage>
</organism>
<gene>
    <name evidence="2" type="ORF">C2G38_2251187</name>
</gene>
<evidence type="ECO:0000256" key="1">
    <source>
        <dbReference type="SAM" id="MobiDB-lite"/>
    </source>
</evidence>
<dbReference type="OrthoDB" id="2287745at2759"/>
<protein>
    <submittedName>
        <fullName evidence="2">Uncharacterized protein</fullName>
    </submittedName>
</protein>
<feature type="region of interest" description="Disordered" evidence="1">
    <location>
        <begin position="324"/>
        <end position="349"/>
    </location>
</feature>
<name>A0A397ULW5_9GLOM</name>
<dbReference type="Proteomes" id="UP000266673">
    <property type="component" value="Unassembled WGS sequence"/>
</dbReference>
<accession>A0A397ULW5</accession>
<keyword evidence="3" id="KW-1185">Reference proteome</keyword>
<comment type="caution">
    <text evidence="2">The sequence shown here is derived from an EMBL/GenBank/DDBJ whole genome shotgun (WGS) entry which is preliminary data.</text>
</comment>